<protein>
    <recommendedName>
        <fullName evidence="7">DUF202 domain-containing protein</fullName>
    </recommendedName>
</protein>
<feature type="transmembrane region" description="Helical" evidence="6">
    <location>
        <begin position="86"/>
        <end position="108"/>
    </location>
</feature>
<evidence type="ECO:0000256" key="1">
    <source>
        <dbReference type="ARBA" id="ARBA00004651"/>
    </source>
</evidence>
<evidence type="ECO:0000259" key="7">
    <source>
        <dbReference type="Pfam" id="PF02656"/>
    </source>
</evidence>
<name>A0AA36NDA7_9DINO</name>
<dbReference type="PANTHER" id="PTHR34187:SF2">
    <property type="entry name" value="DUF202 DOMAIN-CONTAINING PROTEIN"/>
    <property type="match status" value="1"/>
</dbReference>
<gene>
    <name evidence="8" type="ORF">EVOR1521_LOCUS25698</name>
</gene>
<dbReference type="InterPro" id="IPR052053">
    <property type="entry name" value="IM_YidH-like"/>
</dbReference>
<feature type="domain" description="DUF202" evidence="7">
    <location>
        <begin position="53"/>
        <end position="116"/>
    </location>
</feature>
<dbReference type="Pfam" id="PF02656">
    <property type="entry name" value="DUF202"/>
    <property type="match status" value="1"/>
</dbReference>
<feature type="transmembrane region" description="Helical" evidence="6">
    <location>
        <begin position="62"/>
        <end position="80"/>
    </location>
</feature>
<evidence type="ECO:0000256" key="3">
    <source>
        <dbReference type="ARBA" id="ARBA00022692"/>
    </source>
</evidence>
<keyword evidence="4 6" id="KW-1133">Transmembrane helix</keyword>
<organism evidence="8 9">
    <name type="scientific">Effrenium voratum</name>
    <dbReference type="NCBI Taxonomy" id="2562239"/>
    <lineage>
        <taxon>Eukaryota</taxon>
        <taxon>Sar</taxon>
        <taxon>Alveolata</taxon>
        <taxon>Dinophyceae</taxon>
        <taxon>Suessiales</taxon>
        <taxon>Symbiodiniaceae</taxon>
        <taxon>Effrenium</taxon>
    </lineage>
</organism>
<evidence type="ECO:0000256" key="2">
    <source>
        <dbReference type="ARBA" id="ARBA00022475"/>
    </source>
</evidence>
<proteinExistence type="predicted"/>
<dbReference type="PANTHER" id="PTHR34187">
    <property type="entry name" value="FGR18P"/>
    <property type="match status" value="1"/>
</dbReference>
<comment type="caution">
    <text evidence="8">The sequence shown here is derived from an EMBL/GenBank/DDBJ whole genome shotgun (WGS) entry which is preliminary data.</text>
</comment>
<comment type="subcellular location">
    <subcellularLocation>
        <location evidence="1">Cell membrane</location>
        <topology evidence="1">Multi-pass membrane protein</topology>
    </subcellularLocation>
</comment>
<evidence type="ECO:0000256" key="4">
    <source>
        <dbReference type="ARBA" id="ARBA00022989"/>
    </source>
</evidence>
<dbReference type="EMBL" id="CAUJNA010003472">
    <property type="protein sequence ID" value="CAJ1402922.1"/>
    <property type="molecule type" value="Genomic_DNA"/>
</dbReference>
<feature type="transmembrane region" description="Helical" evidence="6">
    <location>
        <begin position="129"/>
        <end position="154"/>
    </location>
</feature>
<evidence type="ECO:0000313" key="9">
    <source>
        <dbReference type="Proteomes" id="UP001178507"/>
    </source>
</evidence>
<keyword evidence="5 6" id="KW-0472">Membrane</keyword>
<reference evidence="8" key="1">
    <citation type="submission" date="2023-08" db="EMBL/GenBank/DDBJ databases">
        <authorList>
            <person name="Chen Y."/>
            <person name="Shah S."/>
            <person name="Dougan E. K."/>
            <person name="Thang M."/>
            <person name="Chan C."/>
        </authorList>
    </citation>
    <scope>NUCLEOTIDE SEQUENCE</scope>
</reference>
<evidence type="ECO:0000256" key="5">
    <source>
        <dbReference type="ARBA" id="ARBA00023136"/>
    </source>
</evidence>
<evidence type="ECO:0000313" key="8">
    <source>
        <dbReference type="EMBL" id="CAJ1402922.1"/>
    </source>
</evidence>
<evidence type="ECO:0000256" key="6">
    <source>
        <dbReference type="SAM" id="Phobius"/>
    </source>
</evidence>
<dbReference type="AlphaFoldDB" id="A0AA36NDA7"/>
<dbReference type="GO" id="GO:0005886">
    <property type="term" value="C:plasma membrane"/>
    <property type="evidence" value="ECO:0007669"/>
    <property type="project" value="UniProtKB-SubCell"/>
</dbReference>
<keyword evidence="3 6" id="KW-0812">Transmembrane</keyword>
<sequence>MSQDRPLLTVEDVEAGEPQSLSVAGRKLQRQCSKAMLRYGLSSQVKNEGSTARDHLANERTFLAWLRTGLSLTGAGFGIVKFLPGVFTNLILGFTLIGVGISVLVFGASRYYDVMHSLERGEFAIDTGGVLLVVGCAGILVVLVVLLGLGHMFLHPEELARLG</sequence>
<accession>A0AA36NDA7</accession>
<keyword evidence="2" id="KW-1003">Cell membrane</keyword>
<dbReference type="Proteomes" id="UP001178507">
    <property type="component" value="Unassembled WGS sequence"/>
</dbReference>
<keyword evidence="9" id="KW-1185">Reference proteome</keyword>
<dbReference type="InterPro" id="IPR003807">
    <property type="entry name" value="DUF202"/>
</dbReference>